<dbReference type="NCBIfam" id="NF001266">
    <property type="entry name" value="PRK00228.1-1"/>
    <property type="match status" value="1"/>
</dbReference>
<proteinExistence type="inferred from homology"/>
<sequence>MCDNRPMETINFTHHFLIAMPSLQDANFSGTLTYICRHDEQGAMGLIVNRPMDMNLKSLFGQIALTSSNENVATQPVYLGGPVQTDRGFVLHTPLGVWRSTLRINDEFGLTTSRDILEQLSLGHGPDHMLIALGYAGWEAGQLENEIKLNNWLSVPADPHILFTLPAEQRFNAALALLGVNLTYLSEEAGHA</sequence>
<reference evidence="3 4" key="1">
    <citation type="submission" date="2016-01" db="EMBL/GenBank/DDBJ databases">
        <title>Genome sequence of the acidophilic iron oxidising Ferrovum strain Z-31.</title>
        <authorList>
            <person name="Poehlein A."/>
            <person name="Ullrich S.R."/>
            <person name="Schloemann M."/>
            <person name="Muehling M."/>
            <person name="Daniel R."/>
        </authorList>
    </citation>
    <scope>NUCLEOTIDE SEQUENCE [LARGE SCALE GENOMIC DNA]</scope>
    <source>
        <strain evidence="3 4">Z-31</strain>
    </source>
</reference>
<dbReference type="PANTHER" id="PTHR30327">
    <property type="entry name" value="UNCHARACTERIZED PROTEIN YQGE"/>
    <property type="match status" value="1"/>
</dbReference>
<protein>
    <recommendedName>
        <fullName evidence="2">UPF0301 protein FEMY_06080</fullName>
    </recommendedName>
</protein>
<evidence type="ECO:0000256" key="1">
    <source>
        <dbReference type="ARBA" id="ARBA00009600"/>
    </source>
</evidence>
<dbReference type="SUPFAM" id="SSF143456">
    <property type="entry name" value="VC0467-like"/>
    <property type="match status" value="1"/>
</dbReference>
<dbReference type="Gene3D" id="3.40.1740.10">
    <property type="entry name" value="VC0467-like"/>
    <property type="match status" value="1"/>
</dbReference>
<dbReference type="Pfam" id="PF02622">
    <property type="entry name" value="DUF179"/>
    <property type="match status" value="1"/>
</dbReference>
<comment type="similarity">
    <text evidence="1 2">Belongs to the UPF0301 (AlgH) family.</text>
</comment>
<dbReference type="GO" id="GO:0005829">
    <property type="term" value="C:cytosol"/>
    <property type="evidence" value="ECO:0007669"/>
    <property type="project" value="TreeGrafter"/>
</dbReference>
<gene>
    <name evidence="3" type="ORF">FEMY_06080</name>
</gene>
<keyword evidence="4" id="KW-1185">Reference proteome</keyword>
<organism evidence="3 4">
    <name type="scientific">Ferrovum myxofaciens</name>
    <dbReference type="NCBI Taxonomy" id="416213"/>
    <lineage>
        <taxon>Bacteria</taxon>
        <taxon>Pseudomonadati</taxon>
        <taxon>Pseudomonadota</taxon>
        <taxon>Betaproteobacteria</taxon>
        <taxon>Ferrovales</taxon>
        <taxon>Ferrovaceae</taxon>
        <taxon>Ferrovum</taxon>
    </lineage>
</organism>
<accession>A0A149W0Z9</accession>
<dbReference type="PATRIC" id="fig|1789004.3.peg.608"/>
<evidence type="ECO:0000313" key="4">
    <source>
        <dbReference type="Proteomes" id="UP000075653"/>
    </source>
</evidence>
<comment type="caution">
    <text evidence="3">The sequence shown here is derived from an EMBL/GenBank/DDBJ whole genome shotgun (WGS) entry which is preliminary data.</text>
</comment>
<dbReference type="Proteomes" id="UP000075653">
    <property type="component" value="Unassembled WGS sequence"/>
</dbReference>
<dbReference type="AlphaFoldDB" id="A0A149W0Z9"/>
<dbReference type="STRING" id="1789004.FEMY_06080"/>
<dbReference type="InterPro" id="IPR003774">
    <property type="entry name" value="AlgH-like"/>
</dbReference>
<dbReference type="EMBL" id="LRRD01000009">
    <property type="protein sequence ID" value="KXW58824.1"/>
    <property type="molecule type" value="Genomic_DNA"/>
</dbReference>
<name>A0A149W0Z9_9PROT</name>
<dbReference type="PANTHER" id="PTHR30327:SF1">
    <property type="entry name" value="UPF0301 PROTEIN YQGE"/>
    <property type="match status" value="1"/>
</dbReference>
<evidence type="ECO:0000313" key="3">
    <source>
        <dbReference type="EMBL" id="KXW58824.1"/>
    </source>
</evidence>
<dbReference type="HAMAP" id="MF_00758">
    <property type="entry name" value="UPF0301"/>
    <property type="match status" value="1"/>
</dbReference>
<evidence type="ECO:0000256" key="2">
    <source>
        <dbReference type="HAMAP-Rule" id="MF_00758"/>
    </source>
</evidence>